<feature type="region of interest" description="Disordered" evidence="1">
    <location>
        <begin position="23"/>
        <end position="46"/>
    </location>
</feature>
<evidence type="ECO:0000256" key="2">
    <source>
        <dbReference type="SAM" id="SignalP"/>
    </source>
</evidence>
<evidence type="ECO:0000256" key="1">
    <source>
        <dbReference type="SAM" id="MobiDB-lite"/>
    </source>
</evidence>
<reference evidence="3" key="1">
    <citation type="journal article" date="2009" name="Rice">
        <title>De Novo Next Generation Sequencing of Plant Genomes.</title>
        <authorList>
            <person name="Rounsley S."/>
            <person name="Marri P.R."/>
            <person name="Yu Y."/>
            <person name="He R."/>
            <person name="Sisneros N."/>
            <person name="Goicoechea J.L."/>
            <person name="Lee S.J."/>
            <person name="Angelova A."/>
            <person name="Kudrna D."/>
            <person name="Luo M."/>
            <person name="Affourtit J."/>
            <person name="Desany B."/>
            <person name="Knight J."/>
            <person name="Niazi F."/>
            <person name="Egholm M."/>
            <person name="Wing R.A."/>
        </authorList>
    </citation>
    <scope>NUCLEOTIDE SEQUENCE [LARGE SCALE GENOMIC DNA]</scope>
    <source>
        <strain evidence="3">cv. IRGC 105608</strain>
    </source>
</reference>
<keyword evidence="4" id="KW-1185">Reference proteome</keyword>
<accession>A0A0D3GH64</accession>
<organism evidence="3">
    <name type="scientific">Oryza barthii</name>
    <dbReference type="NCBI Taxonomy" id="65489"/>
    <lineage>
        <taxon>Eukaryota</taxon>
        <taxon>Viridiplantae</taxon>
        <taxon>Streptophyta</taxon>
        <taxon>Embryophyta</taxon>
        <taxon>Tracheophyta</taxon>
        <taxon>Spermatophyta</taxon>
        <taxon>Magnoliopsida</taxon>
        <taxon>Liliopsida</taxon>
        <taxon>Poales</taxon>
        <taxon>Poaceae</taxon>
        <taxon>BOP clade</taxon>
        <taxon>Oryzoideae</taxon>
        <taxon>Oryzeae</taxon>
        <taxon>Oryzinae</taxon>
        <taxon>Oryza</taxon>
    </lineage>
</organism>
<dbReference type="Proteomes" id="UP000026960">
    <property type="component" value="Chromosome 6"/>
</dbReference>
<evidence type="ECO:0000313" key="3">
    <source>
        <dbReference type="EnsemblPlants" id="OBART06G16390.1"/>
    </source>
</evidence>
<keyword evidence="2" id="KW-0732">Signal</keyword>
<sequence length="141" mass="15415">MAMLVVVVVVGLLGVALGAKPNTVDSAKGSGRGQRRRWRGDRDSPTFDSSVEARAMAFSEISYSNSVKMVPYDDDAMPAMNTLMLRGHRLSAGMRMVLGDDKIVGQTSSIRLAHGGAEKLLPLLQHQREHGYLRIPQCFKC</sequence>
<feature type="chain" id="PRO_5002262872" description="Dirigent protein" evidence="2">
    <location>
        <begin position="19"/>
        <end position="141"/>
    </location>
</feature>
<protein>
    <recommendedName>
        <fullName evidence="5">Dirigent protein</fullName>
    </recommendedName>
</protein>
<dbReference type="HOGENOM" id="CLU_152190_0_0_1"/>
<name>A0A0D3GH64_9ORYZ</name>
<evidence type="ECO:0008006" key="5">
    <source>
        <dbReference type="Google" id="ProtNLM"/>
    </source>
</evidence>
<proteinExistence type="predicted"/>
<dbReference type="EnsemblPlants" id="OBART06G16390.1">
    <property type="protein sequence ID" value="OBART06G16390.1"/>
    <property type="gene ID" value="OBART06G16390"/>
</dbReference>
<dbReference type="PaxDb" id="65489-OBART06G16390.1"/>
<dbReference type="AlphaFoldDB" id="A0A0D3GH64"/>
<feature type="signal peptide" evidence="2">
    <location>
        <begin position="1"/>
        <end position="18"/>
    </location>
</feature>
<reference evidence="3" key="2">
    <citation type="submission" date="2015-03" db="UniProtKB">
        <authorList>
            <consortium name="EnsemblPlants"/>
        </authorList>
    </citation>
    <scope>IDENTIFICATION</scope>
</reference>
<evidence type="ECO:0000313" key="4">
    <source>
        <dbReference type="Proteomes" id="UP000026960"/>
    </source>
</evidence>
<dbReference type="Gramene" id="OBART06G16390.1">
    <property type="protein sequence ID" value="OBART06G16390.1"/>
    <property type="gene ID" value="OBART06G16390"/>
</dbReference>